<dbReference type="PANTHER" id="PTHR16320">
    <property type="entry name" value="SPHINGOMYELINASE FAMILY MEMBER"/>
    <property type="match status" value="1"/>
</dbReference>
<feature type="chain" id="PRO_5016079065" evidence="1">
    <location>
        <begin position="19"/>
        <end position="366"/>
    </location>
</feature>
<name>A0A2W4Z660_9SPHN</name>
<dbReference type="InterPro" id="IPR038772">
    <property type="entry name" value="Sph/SMPD2-like"/>
</dbReference>
<comment type="caution">
    <text evidence="3">The sequence shown here is derived from an EMBL/GenBank/DDBJ whole genome shotgun (WGS) entry which is preliminary data.</text>
</comment>
<reference evidence="3 4" key="1">
    <citation type="submission" date="2017-08" db="EMBL/GenBank/DDBJ databases">
        <title>Infants hospitalized years apart are colonized by the same room-sourced microbial strains.</title>
        <authorList>
            <person name="Brooks B."/>
            <person name="Olm M.R."/>
            <person name="Firek B.A."/>
            <person name="Baker R."/>
            <person name="Thomas B.C."/>
            <person name="Morowitz M.J."/>
            <person name="Banfield J.F."/>
        </authorList>
    </citation>
    <scope>NUCLEOTIDE SEQUENCE [LARGE SCALE GENOMIC DNA]</scope>
    <source>
        <strain evidence="3">S2_018_000_R3_119</strain>
    </source>
</reference>
<dbReference type="InterPro" id="IPR005135">
    <property type="entry name" value="Endo/exonuclease/phosphatase"/>
</dbReference>
<dbReference type="Gene3D" id="3.60.10.10">
    <property type="entry name" value="Endonuclease/exonuclease/phosphatase"/>
    <property type="match status" value="1"/>
</dbReference>
<feature type="signal peptide" evidence="1">
    <location>
        <begin position="1"/>
        <end position="18"/>
    </location>
</feature>
<evidence type="ECO:0000313" key="4">
    <source>
        <dbReference type="Proteomes" id="UP000249555"/>
    </source>
</evidence>
<dbReference type="InterPro" id="IPR036691">
    <property type="entry name" value="Endo/exonu/phosph_ase_sf"/>
</dbReference>
<feature type="domain" description="Endonuclease/exonuclease/phosphatase" evidence="2">
    <location>
        <begin position="54"/>
        <end position="267"/>
    </location>
</feature>
<dbReference type="Pfam" id="PF03372">
    <property type="entry name" value="Exo_endo_phos"/>
    <property type="match status" value="1"/>
</dbReference>
<dbReference type="GO" id="GO:0004767">
    <property type="term" value="F:sphingomyelin phosphodiesterase activity"/>
    <property type="evidence" value="ECO:0007669"/>
    <property type="project" value="InterPro"/>
</dbReference>
<dbReference type="Proteomes" id="UP000249555">
    <property type="component" value="Unassembled WGS sequence"/>
</dbReference>
<dbReference type="PANTHER" id="PTHR16320:SF23">
    <property type="entry name" value="SPHINGOMYELINASE C 1"/>
    <property type="match status" value="1"/>
</dbReference>
<accession>A0A2W4Z660</accession>
<organism evidence="3 4">
    <name type="scientific">Sphingomonas taxi</name>
    <dbReference type="NCBI Taxonomy" id="1549858"/>
    <lineage>
        <taxon>Bacteria</taxon>
        <taxon>Pseudomonadati</taxon>
        <taxon>Pseudomonadota</taxon>
        <taxon>Alphaproteobacteria</taxon>
        <taxon>Sphingomonadales</taxon>
        <taxon>Sphingomonadaceae</taxon>
        <taxon>Sphingomonas</taxon>
    </lineage>
</organism>
<dbReference type="EMBL" id="QFMX01000003">
    <property type="protein sequence ID" value="PZO75942.1"/>
    <property type="molecule type" value="Genomic_DNA"/>
</dbReference>
<keyword evidence="1" id="KW-0732">Signal</keyword>
<dbReference type="SUPFAM" id="SSF56219">
    <property type="entry name" value="DNase I-like"/>
    <property type="match status" value="1"/>
</dbReference>
<proteinExistence type="predicted"/>
<evidence type="ECO:0000313" key="3">
    <source>
        <dbReference type="EMBL" id="PZO75942.1"/>
    </source>
</evidence>
<gene>
    <name evidence="3" type="ORF">DI640_03970</name>
</gene>
<protein>
    <submittedName>
        <fullName evidence="3">Metal-dependent hydrolase</fullName>
    </submittedName>
</protein>
<keyword evidence="3" id="KW-0378">Hydrolase</keyword>
<evidence type="ECO:0000259" key="2">
    <source>
        <dbReference type="Pfam" id="PF03372"/>
    </source>
</evidence>
<dbReference type="AlphaFoldDB" id="A0A2W4Z660"/>
<sequence length="366" mass="39603">MRYLAAIGLLACSSACTTLPPPLMQTCLPSSTASAAQMSLSADGTRASTTFDVLTFNIEGLGWPARAKRGPALARITAALRQMEAQGDAPDIVMVQEMFSKAAVRAVTGIGYPNMVFGPSRTQRKSLPGADRMGGPYRWKKGELGLHMVGSGLAILSRYPIVETRSEPFGRRRCAGLDCLGNKGVLYARVAIPGVPGAINLFNTHLNSQRSSRVSPRRHARAHRLQVDELGAFISVVGDQNVPTILGGDFNMKDSAIRFERFRNVTEPFEIVQEWCTANPLPCDTRISWDGDEPWMDTQDLQLFESGSTVTVTPIRVEAVFDGSAGSPRLSDHDGFRVTYKVSWPTRARSRTGSAEALPSCGGRAG</sequence>
<evidence type="ECO:0000256" key="1">
    <source>
        <dbReference type="SAM" id="SignalP"/>
    </source>
</evidence>